<evidence type="ECO:0000259" key="2">
    <source>
        <dbReference type="Pfam" id="PF13581"/>
    </source>
</evidence>
<evidence type="ECO:0000313" key="4">
    <source>
        <dbReference type="Proteomes" id="UP001236014"/>
    </source>
</evidence>
<accession>A0A9Y2IE50</accession>
<dbReference type="GO" id="GO:0005524">
    <property type="term" value="F:ATP binding"/>
    <property type="evidence" value="ECO:0007669"/>
    <property type="project" value="UniProtKB-KW"/>
</dbReference>
<feature type="compositionally biased region" description="Polar residues" evidence="1">
    <location>
        <begin position="1"/>
        <end position="11"/>
    </location>
</feature>
<dbReference type="InterPro" id="IPR003594">
    <property type="entry name" value="HATPase_dom"/>
</dbReference>
<gene>
    <name evidence="3" type="ORF">QRX50_35345</name>
</gene>
<organism evidence="3 4">
    <name type="scientific">Amycolatopsis carbonis</name>
    <dbReference type="NCBI Taxonomy" id="715471"/>
    <lineage>
        <taxon>Bacteria</taxon>
        <taxon>Bacillati</taxon>
        <taxon>Actinomycetota</taxon>
        <taxon>Actinomycetes</taxon>
        <taxon>Pseudonocardiales</taxon>
        <taxon>Pseudonocardiaceae</taxon>
        <taxon>Amycolatopsis</taxon>
    </lineage>
</organism>
<evidence type="ECO:0000256" key="1">
    <source>
        <dbReference type="SAM" id="MobiDB-lite"/>
    </source>
</evidence>
<protein>
    <submittedName>
        <fullName evidence="3">ATP-binding protein</fullName>
    </submittedName>
</protein>
<dbReference type="Proteomes" id="UP001236014">
    <property type="component" value="Chromosome"/>
</dbReference>
<feature type="region of interest" description="Disordered" evidence="1">
    <location>
        <begin position="1"/>
        <end position="26"/>
    </location>
</feature>
<proteinExistence type="predicted"/>
<dbReference type="AlphaFoldDB" id="A0A9Y2IE50"/>
<dbReference type="EMBL" id="CP127294">
    <property type="protein sequence ID" value="WIX76693.1"/>
    <property type="molecule type" value="Genomic_DNA"/>
</dbReference>
<evidence type="ECO:0000313" key="3">
    <source>
        <dbReference type="EMBL" id="WIX76693.1"/>
    </source>
</evidence>
<sequence>MQVTVTVTVTDHGQWRPQPAPDPRRGRGLPLIHLLADHAEITPTDHGTTITMTW</sequence>
<dbReference type="RefSeq" id="WP_285967441.1">
    <property type="nucleotide sequence ID" value="NZ_CP127294.1"/>
</dbReference>
<feature type="domain" description="Histidine kinase/HSP90-like ATPase" evidence="2">
    <location>
        <begin position="4"/>
        <end position="54"/>
    </location>
</feature>
<name>A0A9Y2IE50_9PSEU</name>
<dbReference type="CDD" id="cd16936">
    <property type="entry name" value="HATPase_RsbW-like"/>
    <property type="match status" value="1"/>
</dbReference>
<dbReference type="KEGG" id="acab:QRX50_35345"/>
<dbReference type="Pfam" id="PF13581">
    <property type="entry name" value="HATPase_c_2"/>
    <property type="match status" value="1"/>
</dbReference>
<dbReference type="Gene3D" id="3.30.565.10">
    <property type="entry name" value="Histidine kinase-like ATPase, C-terminal domain"/>
    <property type="match status" value="1"/>
</dbReference>
<keyword evidence="4" id="KW-1185">Reference proteome</keyword>
<keyword evidence="3" id="KW-0547">Nucleotide-binding</keyword>
<dbReference type="InterPro" id="IPR036890">
    <property type="entry name" value="HATPase_C_sf"/>
</dbReference>
<reference evidence="3 4" key="1">
    <citation type="submission" date="2023-06" db="EMBL/GenBank/DDBJ databases">
        <authorList>
            <person name="Oyuntsetseg B."/>
            <person name="Kim S.B."/>
        </authorList>
    </citation>
    <scope>NUCLEOTIDE SEQUENCE [LARGE SCALE GENOMIC DNA]</scope>
    <source>
        <strain evidence="3 4">2-15</strain>
    </source>
</reference>
<keyword evidence="3" id="KW-0067">ATP-binding</keyword>